<feature type="transmembrane region" description="Helical" evidence="6">
    <location>
        <begin position="36"/>
        <end position="61"/>
    </location>
</feature>
<dbReference type="PANTHER" id="PTHR30086">
    <property type="entry name" value="ARGININE EXPORTER PROTEIN ARGO"/>
    <property type="match status" value="1"/>
</dbReference>
<keyword evidence="4 6" id="KW-1133">Transmembrane helix</keyword>
<feature type="transmembrane region" description="Helical" evidence="6">
    <location>
        <begin position="140"/>
        <end position="164"/>
    </location>
</feature>
<dbReference type="AlphaFoldDB" id="A0A6N3C2Y1"/>
<keyword evidence="5 6" id="KW-0472">Membrane</keyword>
<reference evidence="7" key="1">
    <citation type="submission" date="2019-11" db="EMBL/GenBank/DDBJ databases">
        <authorList>
            <person name="Feng L."/>
        </authorList>
    </citation>
    <scope>NUCLEOTIDE SEQUENCE</scope>
    <source>
        <strain evidence="7">VdisparLFYP95</strain>
    </source>
</reference>
<dbReference type="InterPro" id="IPR001123">
    <property type="entry name" value="LeuE-type"/>
</dbReference>
<evidence type="ECO:0000256" key="2">
    <source>
        <dbReference type="ARBA" id="ARBA00022475"/>
    </source>
</evidence>
<dbReference type="GO" id="GO:0005886">
    <property type="term" value="C:plasma membrane"/>
    <property type="evidence" value="ECO:0007669"/>
    <property type="project" value="UniProtKB-SubCell"/>
</dbReference>
<dbReference type="GO" id="GO:0015171">
    <property type="term" value="F:amino acid transmembrane transporter activity"/>
    <property type="evidence" value="ECO:0007669"/>
    <property type="project" value="TreeGrafter"/>
</dbReference>
<evidence type="ECO:0000256" key="4">
    <source>
        <dbReference type="ARBA" id="ARBA00022989"/>
    </source>
</evidence>
<organism evidence="7">
    <name type="scientific">Veillonella dispar</name>
    <dbReference type="NCBI Taxonomy" id="39778"/>
    <lineage>
        <taxon>Bacteria</taxon>
        <taxon>Bacillati</taxon>
        <taxon>Bacillota</taxon>
        <taxon>Negativicutes</taxon>
        <taxon>Veillonellales</taxon>
        <taxon>Veillonellaceae</taxon>
        <taxon>Veillonella</taxon>
    </lineage>
</organism>
<gene>
    <name evidence="7" type="primary">argO</name>
    <name evidence="7" type="ORF">VDLFYP95_01521</name>
</gene>
<feature type="transmembrane region" description="Helical" evidence="6">
    <location>
        <begin position="6"/>
        <end position="24"/>
    </location>
</feature>
<dbReference type="EMBL" id="CACRUF010000037">
    <property type="protein sequence ID" value="VYU10455.1"/>
    <property type="molecule type" value="Genomic_DNA"/>
</dbReference>
<feature type="transmembrane region" description="Helical" evidence="6">
    <location>
        <begin position="176"/>
        <end position="194"/>
    </location>
</feature>
<dbReference type="Pfam" id="PF01810">
    <property type="entry name" value="LysE"/>
    <property type="match status" value="1"/>
</dbReference>
<feature type="transmembrane region" description="Helical" evidence="6">
    <location>
        <begin position="67"/>
        <end position="85"/>
    </location>
</feature>
<evidence type="ECO:0000256" key="3">
    <source>
        <dbReference type="ARBA" id="ARBA00022692"/>
    </source>
</evidence>
<proteinExistence type="predicted"/>
<protein>
    <submittedName>
        <fullName evidence="7">Arginine exporter protein ArgO</fullName>
    </submittedName>
</protein>
<comment type="subcellular location">
    <subcellularLocation>
        <location evidence="1">Cell membrane</location>
        <topology evidence="1">Multi-pass membrane protein</topology>
    </subcellularLocation>
</comment>
<feature type="transmembrane region" description="Helical" evidence="6">
    <location>
        <begin position="106"/>
        <end position="128"/>
    </location>
</feature>
<evidence type="ECO:0000256" key="6">
    <source>
        <dbReference type="SAM" id="Phobius"/>
    </source>
</evidence>
<accession>A0A6N3C2Y1</accession>
<evidence type="ECO:0000256" key="5">
    <source>
        <dbReference type="ARBA" id="ARBA00023136"/>
    </source>
</evidence>
<evidence type="ECO:0000256" key="1">
    <source>
        <dbReference type="ARBA" id="ARBA00004651"/>
    </source>
</evidence>
<sequence>MYFLQGLLVGLATFAPVGMQNLFIINTALVQPIRRIILTLIILALFDMSLSTAAFFGIGAILEMWPLTKLIVLLFGGLLIVYMGFNIFRTEPDIRNVNTNIPIRKIILSAIAVSWGNPQAVLDATMMLGAFQANIPEEGIYYFFGGFLAMTPMWFGALAATMHLLAKKIKITHMAWINRFCGAVLVIYGIKLFIDGVTMFLEYFN</sequence>
<dbReference type="PANTHER" id="PTHR30086:SF20">
    <property type="entry name" value="ARGININE EXPORTER PROTEIN ARGO-RELATED"/>
    <property type="match status" value="1"/>
</dbReference>
<keyword evidence="2" id="KW-1003">Cell membrane</keyword>
<name>A0A6N3C2Y1_9FIRM</name>
<evidence type="ECO:0000313" key="7">
    <source>
        <dbReference type="EMBL" id="VYU10455.1"/>
    </source>
</evidence>
<dbReference type="RefSeq" id="WP_156719712.1">
    <property type="nucleotide sequence ID" value="NZ_CACRUF010000037.1"/>
</dbReference>
<keyword evidence="3 6" id="KW-0812">Transmembrane</keyword>